<reference evidence="3 5" key="1">
    <citation type="journal article" date="2012" name="J. Bacteriol.">
        <title>Genome sequence of Pectobacterium sp. strain SCC3193.</title>
        <authorList>
            <person name="Koskinen J.P."/>
            <person name="Laine P."/>
            <person name="Niemi O."/>
            <person name="Nykyri J."/>
            <person name="Harjunpaa H."/>
            <person name="Auvinen P."/>
            <person name="Paulin L."/>
            <person name="Pirhonen M."/>
            <person name="Palva T."/>
            <person name="Holm L."/>
        </authorList>
    </citation>
    <scope>NUCLEOTIDE SEQUENCE [LARGE SCALE GENOMIC DNA]</scope>
    <source>
        <strain evidence="3 5">SCC3193</strain>
    </source>
</reference>
<dbReference type="SUPFAM" id="SSF51445">
    <property type="entry name" value="(Trans)glycosidases"/>
    <property type="match status" value="1"/>
</dbReference>
<name>A0A0H3I001_PECPM</name>
<accession>A0A0H3I001</accession>
<dbReference type="Proteomes" id="UP001194579">
    <property type="component" value="Unassembled WGS sequence"/>
</dbReference>
<evidence type="ECO:0000256" key="1">
    <source>
        <dbReference type="SAM" id="SignalP"/>
    </source>
</evidence>
<reference evidence="3" key="2">
    <citation type="submission" date="2012-03" db="EMBL/GenBank/DDBJ databases">
        <authorList>
            <person name="Koskinen P."/>
            <person name="Laine P."/>
            <person name="Niemi O."/>
            <person name="Nykyri J."/>
            <person name="Harjunpaa H."/>
            <person name="Auvinen P."/>
            <person name="Paulin L."/>
            <person name="Pirhonen M."/>
            <person name="Palva T."/>
            <person name="Holm L."/>
        </authorList>
    </citation>
    <scope>NUCLEOTIDE SEQUENCE</scope>
    <source>
        <strain evidence="3">SCC3193</strain>
    </source>
</reference>
<dbReference type="Gene3D" id="3.20.20.80">
    <property type="entry name" value="Glycosidases"/>
    <property type="match status" value="1"/>
</dbReference>
<evidence type="ECO:0000313" key="3">
    <source>
        <dbReference type="EMBL" id="AFI88738.1"/>
    </source>
</evidence>
<keyword evidence="6" id="KW-1185">Reference proteome</keyword>
<keyword evidence="1" id="KW-0732">Signal</keyword>
<evidence type="ECO:0000313" key="5">
    <source>
        <dbReference type="Proteomes" id="UP000008044"/>
    </source>
</evidence>
<protein>
    <submittedName>
        <fullName evidence="4">DUF4832 domain-containing protein</fullName>
    </submittedName>
</protein>
<dbReference type="Pfam" id="PF16116">
    <property type="entry name" value="DUF4832"/>
    <property type="match status" value="1"/>
</dbReference>
<sequence length="464" mass="51948">MNFKIIAVGGLLFSVLGVADGAMTTVTPRGLTGPLTNPGNGVASFNKGNGTTLSLANYPDTGIEYDRFYWSELEPLEGQYNFQAVDAIFELASQHHPPMNVGLRFMALDEPASGSKIPDWLIQKGIKGEWTPDKKTFVPALDDPVFIEYSQRLLNAFGQRYDGNSNLAYIDIGLVGSWGEWHNTNFPTITPLLERYTSAQLDKYVKMYFAAFPNSPKIMLINGGDALVSAVKQGAGWRADCLGDWHNFSTKWSHMQDDYPQRLQNAEALYPNFSSAWQRAPVSLEICGYMSEWQSVQHYTRAQVQVAFDWALAQHASTINLKSRSVPTEYRDIVDNALTKLGYRFRLASLTHESELTQGQSLTLNQQWFNDGVAPIYLKYDVAYRVVNDANTVMSMGKMAYDIRTWLPGQHTSVYQLAMPKALPAGQYHIEMAMLDAKGVSRINLANEGKQADGWYRISTVTVR</sequence>
<feature type="signal peptide" evidence="1">
    <location>
        <begin position="1"/>
        <end position="19"/>
    </location>
</feature>
<feature type="domain" description="DUF4832" evidence="2">
    <location>
        <begin position="304"/>
        <end position="438"/>
    </location>
</feature>
<dbReference type="InterPro" id="IPR032267">
    <property type="entry name" value="DUF4832"/>
</dbReference>
<feature type="chain" id="PRO_5002611611" evidence="1">
    <location>
        <begin position="20"/>
        <end position="464"/>
    </location>
</feature>
<proteinExistence type="predicted"/>
<dbReference type="Proteomes" id="UP000008044">
    <property type="component" value="Chromosome"/>
</dbReference>
<dbReference type="eggNOG" id="COG1874">
    <property type="taxonomic scope" value="Bacteria"/>
</dbReference>
<dbReference type="RefSeq" id="WP_014698697.1">
    <property type="nucleotide sequence ID" value="NC_017845.1"/>
</dbReference>
<dbReference type="EMBL" id="CP003415">
    <property type="protein sequence ID" value="AFI88738.1"/>
    <property type="molecule type" value="Genomic_DNA"/>
</dbReference>
<evidence type="ECO:0000313" key="4">
    <source>
        <dbReference type="EMBL" id="MBI0556562.1"/>
    </source>
</evidence>
<dbReference type="HOGENOM" id="CLU_040419_0_0_6"/>
<gene>
    <name evidence="3" type="ordered locus">W5S_0612</name>
    <name evidence="4" type="ORF">F6Q06_19010</name>
</gene>
<dbReference type="EMBL" id="WABS01000047">
    <property type="protein sequence ID" value="MBI0556562.1"/>
    <property type="molecule type" value="Genomic_DNA"/>
</dbReference>
<dbReference type="STRING" id="1905730.W5S_0612"/>
<reference evidence="6" key="3">
    <citation type="submission" date="2023-07" db="EMBL/GenBank/DDBJ databases">
        <title>Identification of Pectobacterium versatile causing blackleg of potato from New York State with a whole genome sequencing approach.</title>
        <authorList>
            <person name="Ma X."/>
            <person name="Swingle B."/>
        </authorList>
    </citation>
    <scope>NUCLEOTIDE SEQUENCE [LARGE SCALE GENOMIC DNA]</scope>
    <source>
        <strain evidence="6">NY1588A</strain>
    </source>
</reference>
<organism evidence="3 5">
    <name type="scientific">Pectobacterium parmentieri</name>
    <dbReference type="NCBI Taxonomy" id="1905730"/>
    <lineage>
        <taxon>Bacteria</taxon>
        <taxon>Pseudomonadati</taxon>
        <taxon>Pseudomonadota</taxon>
        <taxon>Gammaproteobacteria</taxon>
        <taxon>Enterobacterales</taxon>
        <taxon>Pectobacteriaceae</taxon>
        <taxon>Pectobacterium</taxon>
    </lineage>
</organism>
<evidence type="ECO:0000313" key="6">
    <source>
        <dbReference type="Proteomes" id="UP001194579"/>
    </source>
</evidence>
<dbReference type="InterPro" id="IPR017853">
    <property type="entry name" value="GH"/>
</dbReference>
<dbReference type="AlphaFoldDB" id="A0A0H3I001"/>
<dbReference type="PATRIC" id="fig|1166016.3.peg.613"/>
<evidence type="ECO:0000259" key="2">
    <source>
        <dbReference type="Pfam" id="PF16116"/>
    </source>
</evidence>
<reference evidence="4" key="4">
    <citation type="submission" date="2024-05" db="EMBL/GenBank/DDBJ databases">
        <title>Identification of Pectobacterium versatile causing blackleg of potato from New York State with a whole genome sequencing approach.</title>
        <authorList>
            <person name="Ma X."/>
            <person name="Swingle B."/>
        </authorList>
    </citation>
    <scope>NUCLEOTIDE SEQUENCE</scope>
    <source>
        <strain evidence="4">NY1588A</strain>
    </source>
</reference>
<dbReference type="KEGG" id="pec:W5S_0612"/>